<accession>A0A3N4JG30</accession>
<keyword evidence="3" id="KW-1185">Reference proteome</keyword>
<keyword evidence="1" id="KW-0472">Membrane</keyword>
<evidence type="ECO:0000313" key="3">
    <source>
        <dbReference type="Proteomes" id="UP000276215"/>
    </source>
</evidence>
<keyword evidence="1" id="KW-0812">Transmembrane</keyword>
<dbReference type="EMBL" id="ML120427">
    <property type="protein sequence ID" value="RPA95360.1"/>
    <property type="molecule type" value="Genomic_DNA"/>
</dbReference>
<gene>
    <name evidence="2" type="ORF">L873DRAFT_1813070</name>
</gene>
<keyword evidence="1" id="KW-1133">Transmembrane helix</keyword>
<evidence type="ECO:0000313" key="2">
    <source>
        <dbReference type="EMBL" id="RPA95360.1"/>
    </source>
</evidence>
<feature type="non-terminal residue" evidence="2">
    <location>
        <position position="69"/>
    </location>
</feature>
<dbReference type="AlphaFoldDB" id="A0A3N4JG30"/>
<name>A0A3N4JG30_9PEZI</name>
<evidence type="ECO:0000256" key="1">
    <source>
        <dbReference type="SAM" id="Phobius"/>
    </source>
</evidence>
<organism evidence="2 3">
    <name type="scientific">Choiromyces venosus 120613-1</name>
    <dbReference type="NCBI Taxonomy" id="1336337"/>
    <lineage>
        <taxon>Eukaryota</taxon>
        <taxon>Fungi</taxon>
        <taxon>Dikarya</taxon>
        <taxon>Ascomycota</taxon>
        <taxon>Pezizomycotina</taxon>
        <taxon>Pezizomycetes</taxon>
        <taxon>Pezizales</taxon>
        <taxon>Tuberaceae</taxon>
        <taxon>Choiromyces</taxon>
    </lineage>
</organism>
<sequence>MSCFLTSLNGLPVLYGTPKPTKTNPPPKKTLINTEDLEKSLEYLTSIPIPSFGFVVLCYLWNHLGKERS</sequence>
<dbReference type="Proteomes" id="UP000276215">
    <property type="component" value="Unassembled WGS sequence"/>
</dbReference>
<proteinExistence type="predicted"/>
<feature type="transmembrane region" description="Helical" evidence="1">
    <location>
        <begin position="40"/>
        <end position="61"/>
    </location>
</feature>
<protein>
    <submittedName>
        <fullName evidence="2">Uncharacterized protein</fullName>
    </submittedName>
</protein>
<reference evidence="2 3" key="1">
    <citation type="journal article" date="2018" name="Nat. Ecol. Evol.">
        <title>Pezizomycetes genomes reveal the molecular basis of ectomycorrhizal truffle lifestyle.</title>
        <authorList>
            <person name="Murat C."/>
            <person name="Payen T."/>
            <person name="Noel B."/>
            <person name="Kuo A."/>
            <person name="Morin E."/>
            <person name="Chen J."/>
            <person name="Kohler A."/>
            <person name="Krizsan K."/>
            <person name="Balestrini R."/>
            <person name="Da Silva C."/>
            <person name="Montanini B."/>
            <person name="Hainaut M."/>
            <person name="Levati E."/>
            <person name="Barry K.W."/>
            <person name="Belfiori B."/>
            <person name="Cichocki N."/>
            <person name="Clum A."/>
            <person name="Dockter R.B."/>
            <person name="Fauchery L."/>
            <person name="Guy J."/>
            <person name="Iotti M."/>
            <person name="Le Tacon F."/>
            <person name="Lindquist E.A."/>
            <person name="Lipzen A."/>
            <person name="Malagnac F."/>
            <person name="Mello A."/>
            <person name="Molinier V."/>
            <person name="Miyauchi S."/>
            <person name="Poulain J."/>
            <person name="Riccioni C."/>
            <person name="Rubini A."/>
            <person name="Sitrit Y."/>
            <person name="Splivallo R."/>
            <person name="Traeger S."/>
            <person name="Wang M."/>
            <person name="Zifcakova L."/>
            <person name="Wipf D."/>
            <person name="Zambonelli A."/>
            <person name="Paolocci F."/>
            <person name="Nowrousian M."/>
            <person name="Ottonello S."/>
            <person name="Baldrian P."/>
            <person name="Spatafora J.W."/>
            <person name="Henrissat B."/>
            <person name="Nagy L.G."/>
            <person name="Aury J.M."/>
            <person name="Wincker P."/>
            <person name="Grigoriev I.V."/>
            <person name="Bonfante P."/>
            <person name="Martin F.M."/>
        </authorList>
    </citation>
    <scope>NUCLEOTIDE SEQUENCE [LARGE SCALE GENOMIC DNA]</scope>
    <source>
        <strain evidence="2 3">120613-1</strain>
    </source>
</reference>